<comment type="similarity">
    <text evidence="3">Belongs to the P-Pant transferase superfamily. EntD family.</text>
</comment>
<keyword evidence="13" id="KW-0460">Magnesium</keyword>
<dbReference type="EMBL" id="VDDC01000009">
    <property type="protein sequence ID" value="TNH40290.1"/>
    <property type="molecule type" value="Genomic_DNA"/>
</dbReference>
<keyword evidence="17" id="KW-1185">Reference proteome</keyword>
<feature type="binding site" evidence="12">
    <location>
        <position position="166"/>
    </location>
    <ligand>
        <name>CoA</name>
        <dbReference type="ChEBI" id="CHEBI:57287"/>
    </ligand>
</feature>
<dbReference type="PRINTS" id="PR01399">
    <property type="entry name" value="ENTSNTHTASED"/>
</dbReference>
<dbReference type="GO" id="GO:0005886">
    <property type="term" value="C:plasma membrane"/>
    <property type="evidence" value="ECO:0007669"/>
    <property type="project" value="TreeGrafter"/>
</dbReference>
<reference evidence="16 17" key="1">
    <citation type="submission" date="2019-06" db="EMBL/GenBank/DDBJ databases">
        <authorList>
            <person name="Li J."/>
        </authorList>
    </citation>
    <scope>NUCLEOTIDE SEQUENCE [LARGE SCALE GENOMIC DNA]</scope>
    <source>
        <strain evidence="16 17">CGMCC 1.8012</strain>
    </source>
</reference>
<comment type="catalytic activity">
    <reaction evidence="10">
        <text>apo-[aryl-carrier protein] + CoA = holo-[aryl-carrier protein] + adenosine 3',5'-bisphosphate + H(+)</text>
        <dbReference type="Rhea" id="RHEA:48404"/>
        <dbReference type="Rhea" id="RHEA-COMP:15903"/>
        <dbReference type="Rhea" id="RHEA-COMP:17557"/>
        <dbReference type="ChEBI" id="CHEBI:15378"/>
        <dbReference type="ChEBI" id="CHEBI:29999"/>
        <dbReference type="ChEBI" id="CHEBI:57287"/>
        <dbReference type="ChEBI" id="CHEBI:58343"/>
        <dbReference type="ChEBI" id="CHEBI:64479"/>
    </reaction>
</comment>
<dbReference type="Proteomes" id="UP000304880">
    <property type="component" value="Unassembled WGS sequence"/>
</dbReference>
<feature type="binding site" evidence="12">
    <location>
        <begin position="144"/>
        <end position="145"/>
    </location>
    <ligand>
        <name>CoA</name>
        <dbReference type="ChEBI" id="CHEBI:57287"/>
    </ligand>
</feature>
<dbReference type="InterPro" id="IPR037143">
    <property type="entry name" value="4-PPantetheinyl_Trfase_dom_sf"/>
</dbReference>
<keyword evidence="7" id="KW-0259">Enterobactin biosynthesis</keyword>
<feature type="binding site" evidence="12">
    <location>
        <position position="210"/>
    </location>
    <ligand>
        <name>CoA</name>
        <dbReference type="ChEBI" id="CHEBI:57287"/>
    </ligand>
</feature>
<evidence type="ECO:0000256" key="8">
    <source>
        <dbReference type="ARBA" id="ARBA00029894"/>
    </source>
</evidence>
<keyword evidence="13" id="KW-0479">Metal-binding</keyword>
<comment type="function">
    <text evidence="1">Involved in the biosynthesis of the siderophore enterobactin (enterochelin), which is a macrocyclic trimeric lactone of N-(2,3-dihydroxybenzoyl)-serine. The serine trilactone serves as a scaffolding for the three catechol functionalities that provide hexadentate coordination for the tightly ligated iron(2+) atoms. Plays an essential role in the assembly of the enterobactin by catalyzing the transfer of the 4'-phosphopantetheine (Ppant) moiety from coenzyme A to the apo-domains of both EntB (ArCP domain) and EntF (PCP domain) to yield their holo-forms which make them competent for the activation of 2,3-dihydroxybenzoate (DHB) and L-serine, respectively.</text>
</comment>
<evidence type="ECO:0000256" key="9">
    <source>
        <dbReference type="ARBA" id="ARBA00031996"/>
    </source>
</evidence>
<keyword evidence="6 16" id="KW-0808">Transferase</keyword>
<organism evidence="16 17">
    <name type="scientific">Paracoccus haeundaensis</name>
    <dbReference type="NCBI Taxonomy" id="225362"/>
    <lineage>
        <taxon>Bacteria</taxon>
        <taxon>Pseudomonadati</taxon>
        <taxon>Pseudomonadota</taxon>
        <taxon>Alphaproteobacteria</taxon>
        <taxon>Rhodobacterales</taxon>
        <taxon>Paracoccaceae</taxon>
        <taxon>Paracoccus</taxon>
    </lineage>
</organism>
<comment type="subunit">
    <text evidence="4">EntB, EntD, EntE, and EntF form a multienzyme complex called enterobactin synthase.</text>
</comment>
<dbReference type="RefSeq" id="WP_139598070.1">
    <property type="nucleotide sequence ID" value="NZ_VDDC01000009.1"/>
</dbReference>
<proteinExistence type="inferred from homology"/>
<evidence type="ECO:0000256" key="1">
    <source>
        <dbReference type="ARBA" id="ARBA00003937"/>
    </source>
</evidence>
<protein>
    <recommendedName>
        <fullName evidence="5">Enterobactin synthase component D</fullName>
    </recommendedName>
    <alternativeName>
        <fullName evidence="8">4'-phosphopantetheinyl transferase EntD</fullName>
    </alternativeName>
    <alternativeName>
        <fullName evidence="9">Enterochelin synthase D</fullName>
    </alternativeName>
</protein>
<evidence type="ECO:0000313" key="16">
    <source>
        <dbReference type="EMBL" id="TNH40290.1"/>
    </source>
</evidence>
<feature type="binding site" evidence="12">
    <location>
        <position position="108"/>
    </location>
    <ligand>
        <name>CoA</name>
        <dbReference type="ChEBI" id="CHEBI:57287"/>
    </ligand>
</feature>
<dbReference type="UniPathway" id="UPA00017"/>
<feature type="domain" description="4'-phosphopantetheinyl transferase" evidence="14">
    <location>
        <begin position="162"/>
        <end position="249"/>
    </location>
</feature>
<feature type="binding site" evidence="13">
    <location>
        <position position="168"/>
    </location>
    <ligand>
        <name>Mg(2+)</name>
        <dbReference type="ChEBI" id="CHEBI:18420"/>
    </ligand>
</feature>
<dbReference type="GO" id="GO:0000287">
    <property type="term" value="F:magnesium ion binding"/>
    <property type="evidence" value="ECO:0007669"/>
    <property type="project" value="InterPro"/>
</dbReference>
<evidence type="ECO:0000256" key="13">
    <source>
        <dbReference type="PIRSR" id="PIRSR603542-2"/>
    </source>
</evidence>
<dbReference type="AlphaFoldDB" id="A0A5C4R8M3"/>
<evidence type="ECO:0000256" key="5">
    <source>
        <dbReference type="ARBA" id="ARBA00019087"/>
    </source>
</evidence>
<dbReference type="InterPro" id="IPR003542">
    <property type="entry name" value="Enbac_synth_compD-like"/>
</dbReference>
<name>A0A5C4R8M3_9RHOB</name>
<dbReference type="InterPro" id="IPR008278">
    <property type="entry name" value="4-PPantetheinyl_Trfase_dom"/>
</dbReference>
<comment type="cofactor">
    <cofactor evidence="13">
        <name>Mg(2+)</name>
        <dbReference type="ChEBI" id="CHEBI:18420"/>
    </cofactor>
</comment>
<comment type="catalytic activity">
    <reaction evidence="11">
        <text>apo-[peptidyl-carrier protein] + CoA = holo-[peptidyl-carrier protein] + adenosine 3',5'-bisphosphate + H(+)</text>
        <dbReference type="Rhea" id="RHEA:46228"/>
        <dbReference type="Rhea" id="RHEA-COMP:11479"/>
        <dbReference type="Rhea" id="RHEA-COMP:11480"/>
        <dbReference type="ChEBI" id="CHEBI:15378"/>
        <dbReference type="ChEBI" id="CHEBI:29999"/>
        <dbReference type="ChEBI" id="CHEBI:57287"/>
        <dbReference type="ChEBI" id="CHEBI:58343"/>
        <dbReference type="ChEBI" id="CHEBI:64479"/>
    </reaction>
</comment>
<feature type="domain" description="4'-phosphopantetheinyl transferase N-terminal" evidence="15">
    <location>
        <begin position="88"/>
        <end position="155"/>
    </location>
</feature>
<evidence type="ECO:0000259" key="15">
    <source>
        <dbReference type="Pfam" id="PF17837"/>
    </source>
</evidence>
<dbReference type="GO" id="GO:0008897">
    <property type="term" value="F:holo-[acyl-carrier-protein] synthase activity"/>
    <property type="evidence" value="ECO:0007669"/>
    <property type="project" value="InterPro"/>
</dbReference>
<evidence type="ECO:0000313" key="17">
    <source>
        <dbReference type="Proteomes" id="UP000304880"/>
    </source>
</evidence>
<comment type="pathway">
    <text evidence="2">Siderophore biosynthesis; enterobactin biosynthesis.</text>
</comment>
<feature type="binding site" evidence="12">
    <location>
        <position position="100"/>
    </location>
    <ligand>
        <name>CoA</name>
        <dbReference type="ChEBI" id="CHEBI:57287"/>
    </ligand>
</feature>
<dbReference type="GO" id="GO:0009239">
    <property type="term" value="P:enterobactin biosynthetic process"/>
    <property type="evidence" value="ECO:0007669"/>
    <property type="project" value="UniProtKB-UniPathway"/>
</dbReference>
<evidence type="ECO:0000256" key="4">
    <source>
        <dbReference type="ARBA" id="ARBA00011503"/>
    </source>
</evidence>
<evidence type="ECO:0000256" key="6">
    <source>
        <dbReference type="ARBA" id="ARBA00022679"/>
    </source>
</evidence>
<gene>
    <name evidence="16" type="ORF">FHD67_05295</name>
</gene>
<dbReference type="Pfam" id="PF01648">
    <property type="entry name" value="ACPS"/>
    <property type="match status" value="1"/>
</dbReference>
<dbReference type="InterPro" id="IPR041354">
    <property type="entry name" value="4PPT_N"/>
</dbReference>
<dbReference type="PANTHER" id="PTHR38096">
    <property type="entry name" value="ENTEROBACTIN SYNTHASE COMPONENT D"/>
    <property type="match status" value="1"/>
</dbReference>
<evidence type="ECO:0000256" key="11">
    <source>
        <dbReference type="ARBA" id="ARBA00049191"/>
    </source>
</evidence>
<comment type="caution">
    <text evidence="16">The sequence shown here is derived from an EMBL/GenBank/DDBJ whole genome shotgun (WGS) entry which is preliminary data.</text>
</comment>
<evidence type="ECO:0000259" key="14">
    <source>
        <dbReference type="Pfam" id="PF01648"/>
    </source>
</evidence>
<evidence type="ECO:0000256" key="2">
    <source>
        <dbReference type="ARBA" id="ARBA00004993"/>
    </source>
</evidence>
<dbReference type="GO" id="GO:0009366">
    <property type="term" value="C:enterobactin synthetase complex"/>
    <property type="evidence" value="ECO:0007669"/>
    <property type="project" value="InterPro"/>
</dbReference>
<sequence length="277" mass="29449">MTLIPSISIAVIPIHAPCLRLIARGLRSGNAVTMQPYPIAANPAAGLDRTMKTGEQTSVVQAIRAMLPQGVGLAVCDIDVPQPPLWPEEEAAVRRAVPSRIREFTAGRAAARLAMTDMGLMPGAVTTTAARAPAWPPGVSGSITHTARIAAAVVSRQADWPAIGLDLERAEPMSDDMAELIRHPLDHVDPVLSEPLAATLLFSAKEAAFKAQFPLTGLWIDYSQVPLTITADGFTLSVQGVPLSGHWRRAGELFATTVLIGREHADALRLGEGIWSV</sequence>
<feature type="binding site" evidence="12">
    <location>
        <position position="206"/>
    </location>
    <ligand>
        <name>CoA</name>
        <dbReference type="ChEBI" id="CHEBI:57287"/>
    </ligand>
</feature>
<dbReference type="PANTHER" id="PTHR38096:SF1">
    <property type="entry name" value="ENTEROBACTIN SYNTHASE COMPONENT D"/>
    <property type="match status" value="1"/>
</dbReference>
<feature type="binding site" evidence="13">
    <location>
        <position position="166"/>
    </location>
    <ligand>
        <name>Mg(2+)</name>
        <dbReference type="ChEBI" id="CHEBI:18420"/>
    </ligand>
</feature>
<evidence type="ECO:0000256" key="10">
    <source>
        <dbReference type="ARBA" id="ARBA00049176"/>
    </source>
</evidence>
<evidence type="ECO:0000256" key="3">
    <source>
        <dbReference type="ARBA" id="ARBA00008342"/>
    </source>
</evidence>
<dbReference type="SUPFAM" id="SSF56214">
    <property type="entry name" value="4'-phosphopantetheinyl transferase"/>
    <property type="match status" value="1"/>
</dbReference>
<dbReference type="Pfam" id="PF17837">
    <property type="entry name" value="4PPT_N"/>
    <property type="match status" value="1"/>
</dbReference>
<evidence type="ECO:0000256" key="12">
    <source>
        <dbReference type="PIRSR" id="PIRSR603542-1"/>
    </source>
</evidence>
<accession>A0A5C4R8M3</accession>
<evidence type="ECO:0000256" key="7">
    <source>
        <dbReference type="ARBA" id="ARBA00023191"/>
    </source>
</evidence>